<dbReference type="InterPro" id="IPR004358">
    <property type="entry name" value="Sig_transdc_His_kin-like_C"/>
</dbReference>
<dbReference type="InterPro" id="IPR000014">
    <property type="entry name" value="PAS"/>
</dbReference>
<protein>
    <recommendedName>
        <fullName evidence="3">histidine kinase</fullName>
        <ecNumber evidence="3">2.7.13.3</ecNumber>
    </recommendedName>
</protein>
<gene>
    <name evidence="16" type="ORF">H9636_13695</name>
</gene>
<dbReference type="InterPro" id="IPR005467">
    <property type="entry name" value="His_kinase_dom"/>
</dbReference>
<dbReference type="Pfam" id="PF02518">
    <property type="entry name" value="HATPase_c"/>
    <property type="match status" value="1"/>
</dbReference>
<dbReference type="SUPFAM" id="SSF55890">
    <property type="entry name" value="Sporulation response regulatory protein Spo0B"/>
    <property type="match status" value="1"/>
</dbReference>
<dbReference type="InterPro" id="IPR039506">
    <property type="entry name" value="SPOB_a"/>
</dbReference>
<evidence type="ECO:0000256" key="11">
    <source>
        <dbReference type="ARBA" id="ARBA00022989"/>
    </source>
</evidence>
<evidence type="ECO:0000256" key="9">
    <source>
        <dbReference type="ARBA" id="ARBA00022777"/>
    </source>
</evidence>
<dbReference type="RefSeq" id="WP_191708131.1">
    <property type="nucleotide sequence ID" value="NZ_JACSQA010000023.1"/>
</dbReference>
<dbReference type="InterPro" id="IPR003594">
    <property type="entry name" value="HATPase_dom"/>
</dbReference>
<evidence type="ECO:0000313" key="17">
    <source>
        <dbReference type="Proteomes" id="UP000640930"/>
    </source>
</evidence>
<evidence type="ECO:0000256" key="7">
    <source>
        <dbReference type="ARBA" id="ARBA00022692"/>
    </source>
</evidence>
<dbReference type="Proteomes" id="UP000640930">
    <property type="component" value="Unassembled WGS sequence"/>
</dbReference>
<keyword evidence="17" id="KW-1185">Reference proteome</keyword>
<dbReference type="PANTHER" id="PTHR43547">
    <property type="entry name" value="TWO-COMPONENT HISTIDINE KINASE"/>
    <property type="match status" value="1"/>
</dbReference>
<evidence type="ECO:0000256" key="3">
    <source>
        <dbReference type="ARBA" id="ARBA00012438"/>
    </source>
</evidence>
<keyword evidence="9 16" id="KW-0418">Kinase</keyword>
<dbReference type="Pfam" id="PF14689">
    <property type="entry name" value="SPOB_a"/>
    <property type="match status" value="1"/>
</dbReference>
<dbReference type="Pfam" id="PF00989">
    <property type="entry name" value="PAS"/>
    <property type="match status" value="1"/>
</dbReference>
<keyword evidence="12" id="KW-0902">Two-component regulatory system</keyword>
<evidence type="ECO:0000256" key="10">
    <source>
        <dbReference type="ARBA" id="ARBA00022840"/>
    </source>
</evidence>
<dbReference type="SUPFAM" id="SSF103190">
    <property type="entry name" value="Sensory domain-like"/>
    <property type="match status" value="1"/>
</dbReference>
<dbReference type="InterPro" id="IPR016120">
    <property type="entry name" value="Sig_transdc_His_kin_SpoOB"/>
</dbReference>
<dbReference type="EC" id="2.7.13.3" evidence="3"/>
<organism evidence="16 17">
    <name type="scientific">Ureibacillus galli</name>
    <dbReference type="NCBI Taxonomy" id="2762222"/>
    <lineage>
        <taxon>Bacteria</taxon>
        <taxon>Bacillati</taxon>
        <taxon>Bacillota</taxon>
        <taxon>Bacilli</taxon>
        <taxon>Bacillales</taxon>
        <taxon>Caryophanaceae</taxon>
        <taxon>Ureibacillus</taxon>
    </lineage>
</organism>
<dbReference type="SUPFAM" id="SSF55874">
    <property type="entry name" value="ATPase domain of HSP90 chaperone/DNA topoisomerase II/histidine kinase"/>
    <property type="match status" value="1"/>
</dbReference>
<keyword evidence="10" id="KW-0067">ATP-binding</keyword>
<dbReference type="InterPro" id="IPR033463">
    <property type="entry name" value="sCache_3"/>
</dbReference>
<dbReference type="InterPro" id="IPR035965">
    <property type="entry name" value="PAS-like_dom_sf"/>
</dbReference>
<evidence type="ECO:0000256" key="14">
    <source>
        <dbReference type="SAM" id="Phobius"/>
    </source>
</evidence>
<dbReference type="Pfam" id="PF17203">
    <property type="entry name" value="sCache_3_2"/>
    <property type="match status" value="1"/>
</dbReference>
<dbReference type="GO" id="GO:0016301">
    <property type="term" value="F:kinase activity"/>
    <property type="evidence" value="ECO:0007669"/>
    <property type="project" value="UniProtKB-KW"/>
</dbReference>
<accession>A0ABR8XEQ6</accession>
<evidence type="ECO:0000256" key="1">
    <source>
        <dbReference type="ARBA" id="ARBA00000085"/>
    </source>
</evidence>
<comment type="subcellular location">
    <subcellularLocation>
        <location evidence="2">Cell membrane</location>
        <topology evidence="2">Multi-pass membrane protein</topology>
    </subcellularLocation>
</comment>
<dbReference type="PRINTS" id="PR00344">
    <property type="entry name" value="BCTRLSENSOR"/>
</dbReference>
<evidence type="ECO:0000256" key="8">
    <source>
        <dbReference type="ARBA" id="ARBA00022741"/>
    </source>
</evidence>
<comment type="caution">
    <text evidence="16">The sequence shown here is derived from an EMBL/GenBank/DDBJ whole genome shotgun (WGS) entry which is preliminary data.</text>
</comment>
<keyword evidence="7 14" id="KW-0812">Transmembrane</keyword>
<dbReference type="SUPFAM" id="SSF55785">
    <property type="entry name" value="PYP-like sensor domain (PAS domain)"/>
    <property type="match status" value="1"/>
</dbReference>
<evidence type="ECO:0000259" key="15">
    <source>
        <dbReference type="PROSITE" id="PS50109"/>
    </source>
</evidence>
<dbReference type="InterPro" id="IPR013767">
    <property type="entry name" value="PAS_fold"/>
</dbReference>
<reference evidence="16 17" key="1">
    <citation type="submission" date="2020-08" db="EMBL/GenBank/DDBJ databases">
        <title>A Genomic Blueprint of the Chicken Gut Microbiome.</title>
        <authorList>
            <person name="Gilroy R."/>
            <person name="Ravi A."/>
            <person name="Getino M."/>
            <person name="Pursley I."/>
            <person name="Horton D.L."/>
            <person name="Alikhan N.-F."/>
            <person name="Baker D."/>
            <person name="Gharbi K."/>
            <person name="Hall N."/>
            <person name="Watson M."/>
            <person name="Adriaenssens E.M."/>
            <person name="Foster-Nyarko E."/>
            <person name="Jarju S."/>
            <person name="Secka A."/>
            <person name="Antonio M."/>
            <person name="Oren A."/>
            <person name="Chaudhuri R."/>
            <person name="La Ragione R.M."/>
            <person name="Hildebrand F."/>
            <person name="Pallen M.J."/>
        </authorList>
    </citation>
    <scope>NUCLEOTIDE SEQUENCE [LARGE SCALE GENOMIC DNA]</scope>
    <source>
        <strain evidence="16 17">Re31</strain>
    </source>
</reference>
<name>A0ABR8XEQ6_9BACL</name>
<evidence type="ECO:0000256" key="6">
    <source>
        <dbReference type="ARBA" id="ARBA00022679"/>
    </source>
</evidence>
<evidence type="ECO:0000313" key="16">
    <source>
        <dbReference type="EMBL" id="MBD8027703.1"/>
    </source>
</evidence>
<feature type="transmembrane region" description="Helical" evidence="14">
    <location>
        <begin position="12"/>
        <end position="36"/>
    </location>
</feature>
<dbReference type="Gene3D" id="1.10.287.130">
    <property type="match status" value="1"/>
</dbReference>
<dbReference type="CDD" id="cd00130">
    <property type="entry name" value="PAS"/>
    <property type="match status" value="1"/>
</dbReference>
<sequence length="533" mass="60483">MKKRKLSMNKKIMFLTFFIIAFSFLIAGTFVIGSLFQEKEEDIGQEAMLVSRTVANLPEIKTLLQSEDFEQSSKKINEIIGEIRYINKADYIVVMDMNRIKYSHPSKEEIGQVSQSTDMDPAFAEHYYLSKANGEEGTMIRAFVPIMNELNIQIGVVLVGYLLPSYLQIVADYQSEFIVTLSLSILFSVWGAHTLGRHIKKQMFGLEPHEISKMYVERTETFNAMHEGIIAVDKELNITIFNKKACEILGVEGDPFQYLGQNIYDVLPDTRLPEIVFSGKPVYDQEIYVNEHSIISNRIPILVNEETVGAVAVFKDLTAFKQLAEELTGVKAFVQALRVQTHEYKNKLHTIAGLLHLGHYQQALAYLSQVKDEHDNVTKFLNERIYNENISGLLLSKISRGRELGITVNIDKESKFTQFPEKLDHHDFVVLFGNLIENAFDSLVAIEKENKEIHISIDDHDGMLAILVSDNGIGMTEEVKDRIFESGFSTKDKENRGIGLYLVKEIVDKGNGTIDVTSEPRKGTTFVITFEIE</sequence>
<dbReference type="PANTHER" id="PTHR43547:SF10">
    <property type="entry name" value="SENSOR HISTIDINE KINASE DCUS"/>
    <property type="match status" value="1"/>
</dbReference>
<dbReference type="InterPro" id="IPR036890">
    <property type="entry name" value="HATPase_C_sf"/>
</dbReference>
<dbReference type="SMART" id="SM00387">
    <property type="entry name" value="HATPase_c"/>
    <property type="match status" value="1"/>
</dbReference>
<comment type="catalytic activity">
    <reaction evidence="1">
        <text>ATP + protein L-histidine = ADP + protein N-phospho-L-histidine.</text>
        <dbReference type="EC" id="2.7.13.3"/>
    </reaction>
</comment>
<evidence type="ECO:0000256" key="13">
    <source>
        <dbReference type="ARBA" id="ARBA00023136"/>
    </source>
</evidence>
<evidence type="ECO:0000256" key="12">
    <source>
        <dbReference type="ARBA" id="ARBA00023012"/>
    </source>
</evidence>
<dbReference type="EMBL" id="JACSQA010000023">
    <property type="protein sequence ID" value="MBD8027703.1"/>
    <property type="molecule type" value="Genomic_DNA"/>
</dbReference>
<keyword evidence="11 14" id="KW-1133">Transmembrane helix</keyword>
<keyword evidence="13 14" id="KW-0472">Membrane</keyword>
<dbReference type="PROSITE" id="PS50109">
    <property type="entry name" value="HIS_KIN"/>
    <property type="match status" value="1"/>
</dbReference>
<dbReference type="InterPro" id="IPR029151">
    <property type="entry name" value="Sensor-like_sf"/>
</dbReference>
<evidence type="ECO:0000256" key="5">
    <source>
        <dbReference type="ARBA" id="ARBA00022553"/>
    </source>
</evidence>
<keyword evidence="6" id="KW-0808">Transferase</keyword>
<keyword evidence="5" id="KW-0597">Phosphoprotein</keyword>
<feature type="domain" description="Histidine kinase" evidence="15">
    <location>
        <begin position="339"/>
        <end position="533"/>
    </location>
</feature>
<keyword evidence="8" id="KW-0547">Nucleotide-binding</keyword>
<keyword evidence="4" id="KW-1003">Cell membrane</keyword>
<evidence type="ECO:0000256" key="4">
    <source>
        <dbReference type="ARBA" id="ARBA00022475"/>
    </source>
</evidence>
<evidence type="ECO:0000256" key="2">
    <source>
        <dbReference type="ARBA" id="ARBA00004651"/>
    </source>
</evidence>
<dbReference type="SMART" id="SM00091">
    <property type="entry name" value="PAS"/>
    <property type="match status" value="1"/>
</dbReference>
<proteinExistence type="predicted"/>
<dbReference type="Gene3D" id="3.30.450.20">
    <property type="entry name" value="PAS domain"/>
    <property type="match status" value="2"/>
</dbReference>
<dbReference type="Gene3D" id="3.30.565.10">
    <property type="entry name" value="Histidine kinase-like ATPase, C-terminal domain"/>
    <property type="match status" value="1"/>
</dbReference>